<comment type="catalytic activity">
    <reaction evidence="1">
        <text>guanosine(46) in tRNA + S-adenosyl-L-methionine = N(7)-methylguanosine(46) in tRNA + S-adenosyl-L-homocysteine</text>
        <dbReference type="Rhea" id="RHEA:42708"/>
        <dbReference type="Rhea" id="RHEA-COMP:10188"/>
        <dbReference type="Rhea" id="RHEA-COMP:10189"/>
        <dbReference type="ChEBI" id="CHEBI:57856"/>
        <dbReference type="ChEBI" id="CHEBI:59789"/>
        <dbReference type="ChEBI" id="CHEBI:74269"/>
        <dbReference type="ChEBI" id="CHEBI:74480"/>
        <dbReference type="EC" id="2.1.1.33"/>
    </reaction>
</comment>
<evidence type="ECO:0000256" key="3">
    <source>
        <dbReference type="ARBA" id="ARBA00011977"/>
    </source>
</evidence>
<keyword evidence="4 8" id="KW-0489">Methyltransferase</keyword>
<evidence type="ECO:0000256" key="1">
    <source>
        <dbReference type="ARBA" id="ARBA00000142"/>
    </source>
</evidence>
<dbReference type="OrthoDB" id="9809889at2"/>
<keyword evidence="5" id="KW-0808">Transferase</keyword>
<evidence type="ECO:0000256" key="7">
    <source>
        <dbReference type="ARBA" id="ARBA00022694"/>
    </source>
</evidence>
<dbReference type="EC" id="2.1.1.33" evidence="3"/>
<dbReference type="PANTHER" id="PTHR23417:SF14">
    <property type="entry name" value="PENTACOTRIPEPTIDE-REPEAT REGION OF PRORP DOMAIN-CONTAINING PROTEIN"/>
    <property type="match status" value="1"/>
</dbReference>
<evidence type="ECO:0000256" key="2">
    <source>
        <dbReference type="ARBA" id="ARBA00003015"/>
    </source>
</evidence>
<accession>A0A4R6YX22</accession>
<dbReference type="Pfam" id="PF02390">
    <property type="entry name" value="Methyltransf_4"/>
    <property type="match status" value="1"/>
</dbReference>
<dbReference type="PROSITE" id="PS51625">
    <property type="entry name" value="SAM_MT_TRMB"/>
    <property type="match status" value="1"/>
</dbReference>
<proteinExistence type="predicted"/>
<dbReference type="AlphaFoldDB" id="A0A4R6YX22"/>
<dbReference type="CDD" id="cd02440">
    <property type="entry name" value="AdoMet_MTases"/>
    <property type="match status" value="1"/>
</dbReference>
<dbReference type="InterPro" id="IPR029063">
    <property type="entry name" value="SAM-dependent_MTases_sf"/>
</dbReference>
<dbReference type="PANTHER" id="PTHR23417">
    <property type="entry name" value="3-DEOXY-D-MANNO-OCTULOSONIC-ACID TRANSFERASE/TRNA GUANINE-N 7 - -METHYLTRANSFERASE"/>
    <property type="match status" value="1"/>
</dbReference>
<dbReference type="GO" id="GO:0043527">
    <property type="term" value="C:tRNA methyltransferase complex"/>
    <property type="evidence" value="ECO:0007669"/>
    <property type="project" value="TreeGrafter"/>
</dbReference>
<keyword evidence="6" id="KW-0949">S-adenosyl-L-methionine</keyword>
<evidence type="ECO:0000313" key="9">
    <source>
        <dbReference type="Proteomes" id="UP000295293"/>
    </source>
</evidence>
<name>A0A4R6YX22_9GAMM</name>
<dbReference type="GO" id="GO:0008176">
    <property type="term" value="F:tRNA (guanine(46)-N7)-methyltransferase activity"/>
    <property type="evidence" value="ECO:0007669"/>
    <property type="project" value="UniProtKB-EC"/>
</dbReference>
<dbReference type="SUPFAM" id="SSF53335">
    <property type="entry name" value="S-adenosyl-L-methionine-dependent methyltransferases"/>
    <property type="match status" value="1"/>
</dbReference>
<evidence type="ECO:0000256" key="5">
    <source>
        <dbReference type="ARBA" id="ARBA00022679"/>
    </source>
</evidence>
<keyword evidence="7" id="KW-0819">tRNA processing</keyword>
<dbReference type="RefSeq" id="WP_133819109.1">
    <property type="nucleotide sequence ID" value="NZ_SNZH01000007.1"/>
</dbReference>
<evidence type="ECO:0000313" key="8">
    <source>
        <dbReference type="EMBL" id="TDR43202.1"/>
    </source>
</evidence>
<comment type="caution">
    <text evidence="8">The sequence shown here is derived from an EMBL/GenBank/DDBJ whole genome shotgun (WGS) entry which is preliminary data.</text>
</comment>
<comment type="function">
    <text evidence="2">Catalyzes the formation of N(7)-methylguanine at position 46 (m7G46) in tRNA.</text>
</comment>
<protein>
    <recommendedName>
        <fullName evidence="3">tRNA (guanine(46)-N(7))-methyltransferase</fullName>
        <ecNumber evidence="3">2.1.1.33</ecNumber>
    </recommendedName>
</protein>
<reference evidence="8 9" key="1">
    <citation type="submission" date="2019-03" db="EMBL/GenBank/DDBJ databases">
        <title>Genomic Encyclopedia of Type Strains, Phase IV (KMG-IV): sequencing the most valuable type-strain genomes for metagenomic binning, comparative biology and taxonomic classification.</title>
        <authorList>
            <person name="Goeker M."/>
        </authorList>
    </citation>
    <scope>NUCLEOTIDE SEQUENCE [LARGE SCALE GENOMIC DNA]</scope>
    <source>
        <strain evidence="8 9">DSM 21667</strain>
    </source>
</reference>
<dbReference type="Gene3D" id="3.40.50.150">
    <property type="entry name" value="Vaccinia Virus protein VP39"/>
    <property type="match status" value="1"/>
</dbReference>
<evidence type="ECO:0000256" key="4">
    <source>
        <dbReference type="ARBA" id="ARBA00022603"/>
    </source>
</evidence>
<dbReference type="InterPro" id="IPR003358">
    <property type="entry name" value="tRNA_(Gua-N-7)_MeTrfase_Trmb"/>
</dbReference>
<evidence type="ECO:0000256" key="6">
    <source>
        <dbReference type="ARBA" id="ARBA00022691"/>
    </source>
</evidence>
<sequence length="222" mass="24561">MFANSSIVSSRQLGAHPRLDELVLRHLWQPFRKPVSAASQQAFATLAAAIAADPRPRVLDAGCGTGASSLQLARLHAGALVIGVDKSAARLDKGMRAAALPGAPENVRLLRCDLVDFWLLAAAAEWRFARQYLLYPNPWPKPEHVMRRWPAHPVLPALLHCGGTIELRSNWRPYADEWTRALSLAGQSWHIDCLVLQAESPLTPFEAKYQASGHALWRVRTD</sequence>
<dbReference type="Proteomes" id="UP000295293">
    <property type="component" value="Unassembled WGS sequence"/>
</dbReference>
<dbReference type="EMBL" id="SNZH01000007">
    <property type="protein sequence ID" value="TDR43202.1"/>
    <property type="molecule type" value="Genomic_DNA"/>
</dbReference>
<keyword evidence="9" id="KW-1185">Reference proteome</keyword>
<gene>
    <name evidence="8" type="ORF">DFR29_107215</name>
</gene>
<organism evidence="8 9">
    <name type="scientific">Tahibacter aquaticus</name>
    <dbReference type="NCBI Taxonomy" id="520092"/>
    <lineage>
        <taxon>Bacteria</taxon>
        <taxon>Pseudomonadati</taxon>
        <taxon>Pseudomonadota</taxon>
        <taxon>Gammaproteobacteria</taxon>
        <taxon>Lysobacterales</taxon>
        <taxon>Rhodanobacteraceae</taxon>
        <taxon>Tahibacter</taxon>
    </lineage>
</organism>